<reference evidence="1" key="1">
    <citation type="submission" date="2021-07" db="EMBL/GenBank/DDBJ databases">
        <title>Elsinoe batatas strain:CRI-CJ2 Genome sequencing and assembly.</title>
        <authorList>
            <person name="Huang L."/>
        </authorList>
    </citation>
    <scope>NUCLEOTIDE SEQUENCE</scope>
    <source>
        <strain evidence="1">CRI-CJ2</strain>
    </source>
</reference>
<organism evidence="1 2">
    <name type="scientific">Elsinoe batatas</name>
    <dbReference type="NCBI Taxonomy" id="2601811"/>
    <lineage>
        <taxon>Eukaryota</taxon>
        <taxon>Fungi</taxon>
        <taxon>Dikarya</taxon>
        <taxon>Ascomycota</taxon>
        <taxon>Pezizomycotina</taxon>
        <taxon>Dothideomycetes</taxon>
        <taxon>Dothideomycetidae</taxon>
        <taxon>Myriangiales</taxon>
        <taxon>Elsinoaceae</taxon>
        <taxon>Elsinoe</taxon>
    </lineage>
</organism>
<dbReference type="AlphaFoldDB" id="A0A8K0PEV8"/>
<evidence type="ECO:0000313" key="1">
    <source>
        <dbReference type="EMBL" id="KAG8622949.1"/>
    </source>
</evidence>
<sequence>MMNQQLSLAALARCKFQPPLNFQPSVLAAKYSQDAFHDEYYIGPLDRDQGHSERIIRKFLDQYRSGNAIPPLASQDELSGLAAEERETEAYFTGRWLETIASYLETIDLEEMLSFGGCGTHFNGKKHSTDDLPDVIWFKKQCLDSGLGNGDVLLIEMKAATCGRHRALDGWNDIFQDGEDADDMLRQALGQIAKDMNAFFAKIACLTWYDGAIFITRTEGRLRLSRTYRRSDIDKPRKDEEDLGIALCAFLVHLAQEPRDTLIQPKLSYCVFHASRAGSQARLPKLTNSIRQRSPMLQPQLVHLSPSKTYLDDRRKAISESTGERRKSARLLSGLIKRTSRKSFG</sequence>
<dbReference type="EMBL" id="JAESVG020000011">
    <property type="protein sequence ID" value="KAG8622949.1"/>
    <property type="molecule type" value="Genomic_DNA"/>
</dbReference>
<name>A0A8K0PEV8_9PEZI</name>
<evidence type="ECO:0000313" key="2">
    <source>
        <dbReference type="Proteomes" id="UP000809789"/>
    </source>
</evidence>
<dbReference type="Proteomes" id="UP000809789">
    <property type="component" value="Unassembled WGS sequence"/>
</dbReference>
<gene>
    <name evidence="1" type="ORF">KVT40_009266</name>
</gene>
<proteinExistence type="predicted"/>
<keyword evidence="2" id="KW-1185">Reference proteome</keyword>
<comment type="caution">
    <text evidence="1">The sequence shown here is derived from an EMBL/GenBank/DDBJ whole genome shotgun (WGS) entry which is preliminary data.</text>
</comment>
<accession>A0A8K0PEV8</accession>
<protein>
    <submittedName>
        <fullName evidence="1">Uncharacterized protein</fullName>
    </submittedName>
</protein>